<protein>
    <submittedName>
        <fullName evidence="2">Uncharacterized protein</fullName>
    </submittedName>
</protein>
<keyword evidence="1" id="KW-0812">Transmembrane</keyword>
<sequence length="346" mass="41382">MDISNEDFAMYPAYLSLALPFVIYVIVLVFQNCKKINTISKSVELNFTSHNEKHFFVSSYYPVTQGTQRHTVEMYHDRARKLFKTFHGQIFIYTNKLGKSILTKNLTVPPNFHFILKYESIYEIHRFKKYEKEYIEVDRIFKKKEKYPFTPYIGAIWNAKLHFLKETIEMIPHINSYFHWLDVGMIKTNELIKRNLTWPNGKRMTKIFKKFNDQKILFSGKKTRYPINRNMENISIKTYNHITASYFGGPRDIILHLVDNYEKIHDYFVMRKQFVIREEYLLSTYSFLFPEHSMFIDMGGSKCWFWHSPSGYIADHNICNFRNVVLDFQTNGSFIKTVNVALKSWD</sequence>
<dbReference type="Proteomes" id="UP000179807">
    <property type="component" value="Unassembled WGS sequence"/>
</dbReference>
<dbReference type="VEuPathDB" id="TrichDB:TRFO_11566"/>
<keyword evidence="3" id="KW-1185">Reference proteome</keyword>
<name>A0A1J4J340_9EUKA</name>
<accession>A0A1J4J340</accession>
<proteinExistence type="predicted"/>
<reference evidence="2" key="1">
    <citation type="submission" date="2016-10" db="EMBL/GenBank/DDBJ databases">
        <authorList>
            <person name="Benchimol M."/>
            <person name="Almeida L.G."/>
            <person name="Vasconcelos A.T."/>
            <person name="Perreira-Neves A."/>
            <person name="Rosa I.A."/>
            <person name="Tasca T."/>
            <person name="Bogo M.R."/>
            <person name="de Souza W."/>
        </authorList>
    </citation>
    <scope>NUCLEOTIDE SEQUENCE [LARGE SCALE GENOMIC DNA]</scope>
    <source>
        <strain evidence="2">K</strain>
    </source>
</reference>
<evidence type="ECO:0000313" key="2">
    <source>
        <dbReference type="EMBL" id="OHS93770.1"/>
    </source>
</evidence>
<dbReference type="RefSeq" id="XP_068346907.1">
    <property type="nucleotide sequence ID" value="XM_068496107.1"/>
</dbReference>
<evidence type="ECO:0000256" key="1">
    <source>
        <dbReference type="SAM" id="Phobius"/>
    </source>
</evidence>
<keyword evidence="1" id="KW-0472">Membrane</keyword>
<comment type="caution">
    <text evidence="2">The sequence shown here is derived from an EMBL/GenBank/DDBJ whole genome shotgun (WGS) entry which is preliminary data.</text>
</comment>
<organism evidence="2 3">
    <name type="scientific">Tritrichomonas foetus</name>
    <dbReference type="NCBI Taxonomy" id="1144522"/>
    <lineage>
        <taxon>Eukaryota</taxon>
        <taxon>Metamonada</taxon>
        <taxon>Parabasalia</taxon>
        <taxon>Tritrichomonadida</taxon>
        <taxon>Tritrichomonadidae</taxon>
        <taxon>Tritrichomonas</taxon>
    </lineage>
</organism>
<gene>
    <name evidence="2" type="ORF">TRFO_11566</name>
</gene>
<feature type="transmembrane region" description="Helical" evidence="1">
    <location>
        <begin position="12"/>
        <end position="30"/>
    </location>
</feature>
<dbReference type="EMBL" id="MLAK01001371">
    <property type="protein sequence ID" value="OHS93770.1"/>
    <property type="molecule type" value="Genomic_DNA"/>
</dbReference>
<dbReference type="AlphaFoldDB" id="A0A1J4J340"/>
<dbReference type="GeneID" id="94830811"/>
<evidence type="ECO:0000313" key="3">
    <source>
        <dbReference type="Proteomes" id="UP000179807"/>
    </source>
</evidence>
<keyword evidence="1" id="KW-1133">Transmembrane helix</keyword>